<evidence type="ECO:0000256" key="1">
    <source>
        <dbReference type="SAM" id="MobiDB-lite"/>
    </source>
</evidence>
<feature type="region of interest" description="Disordered" evidence="1">
    <location>
        <begin position="188"/>
        <end position="296"/>
    </location>
</feature>
<reference evidence="3 4" key="1">
    <citation type="submission" date="2024-01" db="EMBL/GenBank/DDBJ databases">
        <title>Description of Olsenella sp. nov., isolated from pig feces.</title>
        <authorList>
            <person name="Chang Y.-H."/>
        </authorList>
    </citation>
    <scope>NUCLEOTIDE SEQUENCE [LARGE SCALE GENOMIC DNA]</scope>
    <source>
        <strain evidence="3 4">YH-ols2223</strain>
    </source>
</reference>
<name>A0ABU7R7A5_9ACTN</name>
<dbReference type="RefSeq" id="WP_330957237.1">
    <property type="nucleotide sequence ID" value="NZ_JAZGJQ010000001.1"/>
</dbReference>
<evidence type="ECO:0000313" key="4">
    <source>
        <dbReference type="Proteomes" id="UP001332931"/>
    </source>
</evidence>
<dbReference type="Proteomes" id="UP001332931">
    <property type="component" value="Unassembled WGS sequence"/>
</dbReference>
<evidence type="ECO:0000256" key="2">
    <source>
        <dbReference type="SAM" id="Phobius"/>
    </source>
</evidence>
<evidence type="ECO:0000313" key="3">
    <source>
        <dbReference type="EMBL" id="MEE6146471.1"/>
    </source>
</evidence>
<keyword evidence="4" id="KW-1185">Reference proteome</keyword>
<feature type="compositionally biased region" description="Basic and acidic residues" evidence="1">
    <location>
        <begin position="193"/>
        <end position="213"/>
    </location>
</feature>
<proteinExistence type="predicted"/>
<feature type="transmembrane region" description="Helical" evidence="2">
    <location>
        <begin position="45"/>
        <end position="68"/>
    </location>
</feature>
<keyword evidence="2" id="KW-0472">Membrane</keyword>
<organism evidence="3 4">
    <name type="scientific">Olsenella absiana</name>
    <dbReference type="NCBI Taxonomy" id="3115222"/>
    <lineage>
        <taxon>Bacteria</taxon>
        <taxon>Bacillati</taxon>
        <taxon>Actinomycetota</taxon>
        <taxon>Coriobacteriia</taxon>
        <taxon>Coriobacteriales</taxon>
        <taxon>Atopobiaceae</taxon>
        <taxon>Olsenella</taxon>
    </lineage>
</organism>
<feature type="compositionally biased region" description="Low complexity" evidence="1">
    <location>
        <begin position="267"/>
        <end position="277"/>
    </location>
</feature>
<dbReference type="EMBL" id="JAZGJQ010000001">
    <property type="protein sequence ID" value="MEE6146471.1"/>
    <property type="molecule type" value="Genomic_DNA"/>
</dbReference>
<dbReference type="NCBIfam" id="NF033218">
    <property type="entry name" value="anchor_AmaP"/>
    <property type="match status" value="1"/>
</dbReference>
<sequence length="296" mass="30789">MGWFKRLCLIVFGLVGLCALAALCLPWVGPWTAEARVLIADDTYFNALAGAVGITGAGLLFCLLRALLAPRNRKSVVISALDGGQITVTRTAIASQARHIVERDGTCLASATRVRAKKRGHVRVSVRVTPLHALNVVEKGAELHDELVSGLATICDDKLEEVSLDFTDPQDFEEPGDDYEERYLRPSDAPAAEEARGEDPSSHGRGADPDRSGEIVVPMHAYPAPGDATDATAAAGEDAAGRDLDATDATAADGVDAAERDLDATAEDGAAVPAPADDVAEKDGAPAGGDLEGQGA</sequence>
<keyword evidence="2" id="KW-0812">Transmembrane</keyword>
<accession>A0ABU7R7A5</accession>
<feature type="compositionally biased region" description="Gly residues" evidence="1">
    <location>
        <begin position="286"/>
        <end position="296"/>
    </location>
</feature>
<gene>
    <name evidence="3" type="primary">amaP</name>
    <name evidence="3" type="ORF">VXJ25_00455</name>
</gene>
<keyword evidence="2" id="KW-1133">Transmembrane helix</keyword>
<protein>
    <submittedName>
        <fullName evidence="3">Alkaline shock response membrane anchor protein AmaP</fullName>
    </submittedName>
</protein>
<comment type="caution">
    <text evidence="3">The sequence shown here is derived from an EMBL/GenBank/DDBJ whole genome shotgun (WGS) entry which is preliminary data.</text>
</comment>
<feature type="compositionally biased region" description="Low complexity" evidence="1">
    <location>
        <begin position="221"/>
        <end position="238"/>
    </location>
</feature>